<dbReference type="GO" id="GO:0005507">
    <property type="term" value="F:copper ion binding"/>
    <property type="evidence" value="ECO:0007669"/>
    <property type="project" value="TreeGrafter"/>
</dbReference>
<dbReference type="InterPro" id="IPR011324">
    <property type="entry name" value="Cytotoxic_necrot_fac-like_cat"/>
</dbReference>
<organism evidence="10">
    <name type="scientific">freshwater metagenome</name>
    <dbReference type="NCBI Taxonomy" id="449393"/>
    <lineage>
        <taxon>unclassified sequences</taxon>
        <taxon>metagenomes</taxon>
        <taxon>ecological metagenomes</taxon>
    </lineage>
</organism>
<evidence type="ECO:0000256" key="2">
    <source>
        <dbReference type="ARBA" id="ARBA00007353"/>
    </source>
</evidence>
<comment type="catalytic activity">
    <reaction evidence="8">
        <text>adenosine + phosphate = alpha-D-ribose 1-phosphate + adenine</text>
        <dbReference type="Rhea" id="RHEA:27642"/>
        <dbReference type="ChEBI" id="CHEBI:16335"/>
        <dbReference type="ChEBI" id="CHEBI:16708"/>
        <dbReference type="ChEBI" id="CHEBI:43474"/>
        <dbReference type="ChEBI" id="CHEBI:57720"/>
        <dbReference type="EC" id="2.4.2.1"/>
    </reaction>
    <physiologicalReaction direction="left-to-right" evidence="8">
        <dbReference type="Rhea" id="RHEA:27643"/>
    </physiologicalReaction>
</comment>
<dbReference type="InterPro" id="IPR038371">
    <property type="entry name" value="Cu_polyphenol_OxRdtase_sf"/>
</dbReference>
<keyword evidence="5" id="KW-0378">Hydrolase</keyword>
<evidence type="ECO:0000256" key="3">
    <source>
        <dbReference type="ARBA" id="ARBA00022679"/>
    </source>
</evidence>
<gene>
    <name evidence="10" type="ORF">UFOPK2958_00431</name>
</gene>
<evidence type="ECO:0000256" key="7">
    <source>
        <dbReference type="ARBA" id="ARBA00047989"/>
    </source>
</evidence>
<dbReference type="InterPro" id="IPR003730">
    <property type="entry name" value="Cu_polyphenol_OxRdtase"/>
</dbReference>
<accession>A0A6J6W9X0</accession>
<dbReference type="Gene3D" id="3.60.140.10">
    <property type="entry name" value="CNF1/YfiH-like putative cysteine hydrolases"/>
    <property type="match status" value="1"/>
</dbReference>
<evidence type="ECO:0000256" key="5">
    <source>
        <dbReference type="ARBA" id="ARBA00022801"/>
    </source>
</evidence>
<keyword evidence="6" id="KW-0862">Zinc</keyword>
<dbReference type="AlphaFoldDB" id="A0A6J6W9X0"/>
<keyword evidence="3" id="KW-0808">Transferase</keyword>
<dbReference type="Pfam" id="PF02578">
    <property type="entry name" value="Cu-oxidase_4"/>
    <property type="match status" value="1"/>
</dbReference>
<evidence type="ECO:0000313" key="10">
    <source>
        <dbReference type="EMBL" id="CAB4779467.1"/>
    </source>
</evidence>
<proteinExistence type="inferred from homology"/>
<comment type="catalytic activity">
    <reaction evidence="1">
        <text>inosine + phosphate = alpha-D-ribose 1-phosphate + hypoxanthine</text>
        <dbReference type="Rhea" id="RHEA:27646"/>
        <dbReference type="ChEBI" id="CHEBI:17368"/>
        <dbReference type="ChEBI" id="CHEBI:17596"/>
        <dbReference type="ChEBI" id="CHEBI:43474"/>
        <dbReference type="ChEBI" id="CHEBI:57720"/>
        <dbReference type="EC" id="2.4.2.1"/>
    </reaction>
    <physiologicalReaction direction="left-to-right" evidence="1">
        <dbReference type="Rhea" id="RHEA:27647"/>
    </physiologicalReaction>
</comment>
<comment type="catalytic activity">
    <reaction evidence="9">
        <text>S-methyl-5'-thioadenosine + phosphate = 5-(methylsulfanyl)-alpha-D-ribose 1-phosphate + adenine</text>
        <dbReference type="Rhea" id="RHEA:11852"/>
        <dbReference type="ChEBI" id="CHEBI:16708"/>
        <dbReference type="ChEBI" id="CHEBI:17509"/>
        <dbReference type="ChEBI" id="CHEBI:43474"/>
        <dbReference type="ChEBI" id="CHEBI:58533"/>
        <dbReference type="EC" id="2.4.2.28"/>
    </reaction>
    <physiologicalReaction direction="left-to-right" evidence="9">
        <dbReference type="Rhea" id="RHEA:11853"/>
    </physiologicalReaction>
</comment>
<evidence type="ECO:0000256" key="8">
    <source>
        <dbReference type="ARBA" id="ARBA00048968"/>
    </source>
</evidence>
<dbReference type="EMBL" id="CAFAAB010000033">
    <property type="protein sequence ID" value="CAB4779467.1"/>
    <property type="molecule type" value="Genomic_DNA"/>
</dbReference>
<protein>
    <submittedName>
        <fullName evidence="10">Unannotated protein</fullName>
    </submittedName>
</protein>
<evidence type="ECO:0000256" key="1">
    <source>
        <dbReference type="ARBA" id="ARBA00000553"/>
    </source>
</evidence>
<name>A0A6J6W9X0_9ZZZZ</name>
<evidence type="ECO:0000256" key="4">
    <source>
        <dbReference type="ARBA" id="ARBA00022723"/>
    </source>
</evidence>
<sequence length="253" mass="26829">MSPQVTLPIELRGTLPVATLPMFHALGVEAFFTTRDGGVSTGEFASLNLGSNGPDDPDHVRENYRRVATAIGSESVQRVRQIHSDVVVHIDALDESSEGDAIITHRVGEAVAMMVADCTPLLLVDPTRHQLAVVHAGWRGLAAGVIEAAVSALDTDTSQLHVAIGPAISGNRYQVGPEVIAASPYFVPHARADVGDRFLLDTRTTAHAILEGLGIAHANVITTTQVTDGGAQFFSDRAARPCGRFALVAKWQS</sequence>
<comment type="catalytic activity">
    <reaction evidence="7">
        <text>adenosine + H2O + H(+) = inosine + NH4(+)</text>
        <dbReference type="Rhea" id="RHEA:24408"/>
        <dbReference type="ChEBI" id="CHEBI:15377"/>
        <dbReference type="ChEBI" id="CHEBI:15378"/>
        <dbReference type="ChEBI" id="CHEBI:16335"/>
        <dbReference type="ChEBI" id="CHEBI:17596"/>
        <dbReference type="ChEBI" id="CHEBI:28938"/>
        <dbReference type="EC" id="3.5.4.4"/>
    </reaction>
    <physiologicalReaction direction="left-to-right" evidence="7">
        <dbReference type="Rhea" id="RHEA:24409"/>
    </physiologicalReaction>
</comment>
<dbReference type="PANTHER" id="PTHR30616">
    <property type="entry name" value="UNCHARACTERIZED PROTEIN YFIH"/>
    <property type="match status" value="1"/>
</dbReference>
<evidence type="ECO:0000256" key="9">
    <source>
        <dbReference type="ARBA" id="ARBA00049893"/>
    </source>
</evidence>
<dbReference type="CDD" id="cd16833">
    <property type="entry name" value="YfiH"/>
    <property type="match status" value="1"/>
</dbReference>
<dbReference type="PANTHER" id="PTHR30616:SF2">
    <property type="entry name" value="PURINE NUCLEOSIDE PHOSPHORYLASE LACC1"/>
    <property type="match status" value="1"/>
</dbReference>
<keyword evidence="4" id="KW-0479">Metal-binding</keyword>
<dbReference type="GO" id="GO:0016787">
    <property type="term" value="F:hydrolase activity"/>
    <property type="evidence" value="ECO:0007669"/>
    <property type="project" value="UniProtKB-KW"/>
</dbReference>
<reference evidence="10" key="1">
    <citation type="submission" date="2020-05" db="EMBL/GenBank/DDBJ databases">
        <authorList>
            <person name="Chiriac C."/>
            <person name="Salcher M."/>
            <person name="Ghai R."/>
            <person name="Kavagutti S V."/>
        </authorList>
    </citation>
    <scope>NUCLEOTIDE SEQUENCE</scope>
</reference>
<evidence type="ECO:0000256" key="6">
    <source>
        <dbReference type="ARBA" id="ARBA00022833"/>
    </source>
</evidence>
<comment type="similarity">
    <text evidence="2">Belongs to the purine nucleoside phosphorylase YfiH/LACC1 family.</text>
</comment>
<dbReference type="SUPFAM" id="SSF64438">
    <property type="entry name" value="CNF1/YfiH-like putative cysteine hydrolases"/>
    <property type="match status" value="1"/>
</dbReference>
<dbReference type="GO" id="GO:0017061">
    <property type="term" value="F:S-methyl-5-thioadenosine phosphorylase activity"/>
    <property type="evidence" value="ECO:0007669"/>
    <property type="project" value="UniProtKB-EC"/>
</dbReference>